<proteinExistence type="predicted"/>
<name>A0A7W7YYQ8_9HYPH</name>
<feature type="transmembrane region" description="Helical" evidence="1">
    <location>
        <begin position="21"/>
        <end position="40"/>
    </location>
</feature>
<reference evidence="2 3" key="1">
    <citation type="submission" date="2020-08" db="EMBL/GenBank/DDBJ databases">
        <title>Genomic Encyclopedia of Type Strains, Phase IV (KMG-IV): sequencing the most valuable type-strain genomes for metagenomic binning, comparative biology and taxonomic classification.</title>
        <authorList>
            <person name="Goeker M."/>
        </authorList>
    </citation>
    <scope>NUCLEOTIDE SEQUENCE [LARGE SCALE GENOMIC DNA]</scope>
    <source>
        <strain evidence="2 3">DSM 21319</strain>
    </source>
</reference>
<dbReference type="Proteomes" id="UP000535406">
    <property type="component" value="Unassembled WGS sequence"/>
</dbReference>
<keyword evidence="3" id="KW-1185">Reference proteome</keyword>
<evidence type="ECO:0000313" key="3">
    <source>
        <dbReference type="Proteomes" id="UP000535406"/>
    </source>
</evidence>
<gene>
    <name evidence="2" type="ORF">HNQ66_004241</name>
</gene>
<dbReference type="InterPro" id="IPR007047">
    <property type="entry name" value="Flp_Fap"/>
</dbReference>
<evidence type="ECO:0000256" key="1">
    <source>
        <dbReference type="SAM" id="Phobius"/>
    </source>
</evidence>
<organism evidence="2 3">
    <name type="scientific">Shinella fusca</name>
    <dbReference type="NCBI Taxonomy" id="544480"/>
    <lineage>
        <taxon>Bacteria</taxon>
        <taxon>Pseudomonadati</taxon>
        <taxon>Pseudomonadota</taxon>
        <taxon>Alphaproteobacteria</taxon>
        <taxon>Hyphomicrobiales</taxon>
        <taxon>Rhizobiaceae</taxon>
        <taxon>Shinella</taxon>
    </lineage>
</organism>
<evidence type="ECO:0000313" key="2">
    <source>
        <dbReference type="EMBL" id="MBB5044814.1"/>
    </source>
</evidence>
<comment type="caution">
    <text evidence="2">The sequence shown here is derived from an EMBL/GenBank/DDBJ whole genome shotgun (WGS) entry which is preliminary data.</text>
</comment>
<keyword evidence="1" id="KW-1133">Transmembrane helix</keyword>
<keyword evidence="1" id="KW-0472">Membrane</keyword>
<keyword evidence="1" id="KW-0812">Transmembrane</keyword>
<dbReference type="AlphaFoldDB" id="A0A7W7YYQ8"/>
<dbReference type="EMBL" id="JACHIK010000021">
    <property type="protein sequence ID" value="MBB5044814.1"/>
    <property type="molecule type" value="Genomic_DNA"/>
</dbReference>
<dbReference type="Pfam" id="PF04964">
    <property type="entry name" value="Flp_Fap"/>
    <property type="match status" value="1"/>
</dbReference>
<protein>
    <submittedName>
        <fullName evidence="2">Pilus assembly protein Flp/PilA</fullName>
    </submittedName>
</protein>
<sequence length="58" mass="6120">MRSKLLKSFLADKAGATAVEYGLLAALISVGMLAGLSSFSDTLNNMFGELSNRIKAPE</sequence>
<accession>A0A7W7YYQ8</accession>
<dbReference type="RefSeq" id="WP_184146457.1">
    <property type="nucleotide sequence ID" value="NZ_JACHIK010000021.1"/>
</dbReference>